<dbReference type="PANTHER" id="PTHR46300">
    <property type="entry name" value="P450, PUTATIVE (EUROFUNG)-RELATED-RELATED"/>
    <property type="match status" value="1"/>
</dbReference>
<keyword evidence="9" id="KW-0732">Signal</keyword>
<dbReference type="InterPro" id="IPR001128">
    <property type="entry name" value="Cyt_P450"/>
</dbReference>
<dbReference type="InterPro" id="IPR002401">
    <property type="entry name" value="Cyt_P450_E_grp-I"/>
</dbReference>
<dbReference type="OrthoDB" id="2789670at2759"/>
<evidence type="ECO:0000313" key="10">
    <source>
        <dbReference type="EMBL" id="KIM77714.1"/>
    </source>
</evidence>
<keyword evidence="8" id="KW-0503">Monooxygenase</keyword>
<comment type="similarity">
    <text evidence="3">Belongs to the cytochrome P450 family.</text>
</comment>
<evidence type="ECO:0000256" key="5">
    <source>
        <dbReference type="ARBA" id="ARBA00022723"/>
    </source>
</evidence>
<proteinExistence type="inferred from homology"/>
<evidence type="ECO:0000256" key="9">
    <source>
        <dbReference type="SAM" id="SignalP"/>
    </source>
</evidence>
<dbReference type="HOGENOM" id="CLU_001570_2_0_1"/>
<dbReference type="GO" id="GO:0005506">
    <property type="term" value="F:iron ion binding"/>
    <property type="evidence" value="ECO:0007669"/>
    <property type="project" value="InterPro"/>
</dbReference>
<sequence>MERHLWFVHSTLIVRYANALLNKCGNIYSSRPQQTMVADVMGWDWLFLGMSYGPWWKRHRTMFQNHFHTNLSSVYQPRQIQETHMLLWNLLIKPDKFDYHVQRTASAIILHITYSYTVADKNDSYVTLADAAMHPLSQVGIFGTYLVDYIPILKHVPSWMPGASFKCQACAKGTAVSCVASHELEKWTKSDQSTDEEEVIKNIIAIAYAGQSLFIVSTIESFFLAMVLFPDVQKKAQDEIDCIVGGNQLPSFGDKLLLPYVSHIVLECLRAMFHDKHVYPEPFTFNPDCFKNQDTNKLAGINKLPHIAFGFVRRLCLGQWLAQDSIWIAVVSVLSVYNISAATDDKGFPIVPSVKYTEGQISHPNPFSCQIILRSEAATALIKQTADVQD</sequence>
<feature type="chain" id="PRO_5002164208" description="Cytochrome P450" evidence="9">
    <location>
        <begin position="20"/>
        <end position="390"/>
    </location>
</feature>
<keyword evidence="11" id="KW-1185">Reference proteome</keyword>
<comment type="pathway">
    <text evidence="2">Secondary metabolite biosynthesis.</text>
</comment>
<organism evidence="10 11">
    <name type="scientific">Piloderma croceum (strain F 1598)</name>
    <dbReference type="NCBI Taxonomy" id="765440"/>
    <lineage>
        <taxon>Eukaryota</taxon>
        <taxon>Fungi</taxon>
        <taxon>Dikarya</taxon>
        <taxon>Basidiomycota</taxon>
        <taxon>Agaricomycotina</taxon>
        <taxon>Agaricomycetes</taxon>
        <taxon>Agaricomycetidae</taxon>
        <taxon>Atheliales</taxon>
        <taxon>Atheliaceae</taxon>
        <taxon>Piloderma</taxon>
    </lineage>
</organism>
<gene>
    <name evidence="10" type="ORF">PILCRDRAFT_98545</name>
</gene>
<reference evidence="10 11" key="1">
    <citation type="submission" date="2014-04" db="EMBL/GenBank/DDBJ databases">
        <authorList>
            <consortium name="DOE Joint Genome Institute"/>
            <person name="Kuo A."/>
            <person name="Tarkka M."/>
            <person name="Buscot F."/>
            <person name="Kohler A."/>
            <person name="Nagy L.G."/>
            <person name="Floudas D."/>
            <person name="Copeland A."/>
            <person name="Barry K.W."/>
            <person name="Cichocki N."/>
            <person name="Veneault-Fourrey C."/>
            <person name="LaButti K."/>
            <person name="Lindquist E.A."/>
            <person name="Lipzen A."/>
            <person name="Lundell T."/>
            <person name="Morin E."/>
            <person name="Murat C."/>
            <person name="Sun H."/>
            <person name="Tunlid A."/>
            <person name="Henrissat B."/>
            <person name="Grigoriev I.V."/>
            <person name="Hibbett D.S."/>
            <person name="Martin F."/>
            <person name="Nordberg H.P."/>
            <person name="Cantor M.N."/>
            <person name="Hua S.X."/>
        </authorList>
    </citation>
    <scope>NUCLEOTIDE SEQUENCE [LARGE SCALE GENOMIC DNA]</scope>
    <source>
        <strain evidence="10 11">F 1598</strain>
    </source>
</reference>
<dbReference type="GO" id="GO:0020037">
    <property type="term" value="F:heme binding"/>
    <property type="evidence" value="ECO:0007669"/>
    <property type="project" value="InterPro"/>
</dbReference>
<feature type="signal peptide" evidence="9">
    <location>
        <begin position="1"/>
        <end position="19"/>
    </location>
</feature>
<name>A0A0C3FDA9_PILCF</name>
<dbReference type="PRINTS" id="PR00463">
    <property type="entry name" value="EP450I"/>
</dbReference>
<accession>A0A0C3FDA9</accession>
<comment type="cofactor">
    <cofactor evidence="1">
        <name>heme</name>
        <dbReference type="ChEBI" id="CHEBI:30413"/>
    </cofactor>
</comment>
<evidence type="ECO:0000256" key="8">
    <source>
        <dbReference type="ARBA" id="ARBA00023033"/>
    </source>
</evidence>
<dbReference type="Gene3D" id="1.10.630.10">
    <property type="entry name" value="Cytochrome P450"/>
    <property type="match status" value="2"/>
</dbReference>
<keyword evidence="7" id="KW-0408">Iron</keyword>
<dbReference type="AlphaFoldDB" id="A0A0C3FDA9"/>
<dbReference type="Pfam" id="PF00067">
    <property type="entry name" value="p450"/>
    <property type="match status" value="1"/>
</dbReference>
<evidence type="ECO:0000256" key="2">
    <source>
        <dbReference type="ARBA" id="ARBA00005179"/>
    </source>
</evidence>
<evidence type="ECO:0000256" key="1">
    <source>
        <dbReference type="ARBA" id="ARBA00001971"/>
    </source>
</evidence>
<protein>
    <recommendedName>
        <fullName evidence="12">Cytochrome P450</fullName>
    </recommendedName>
</protein>
<keyword evidence="5" id="KW-0479">Metal-binding</keyword>
<dbReference type="GO" id="GO:0016705">
    <property type="term" value="F:oxidoreductase activity, acting on paired donors, with incorporation or reduction of molecular oxygen"/>
    <property type="evidence" value="ECO:0007669"/>
    <property type="project" value="InterPro"/>
</dbReference>
<dbReference type="InterPro" id="IPR036396">
    <property type="entry name" value="Cyt_P450_sf"/>
</dbReference>
<evidence type="ECO:0008006" key="12">
    <source>
        <dbReference type="Google" id="ProtNLM"/>
    </source>
</evidence>
<evidence type="ECO:0000256" key="4">
    <source>
        <dbReference type="ARBA" id="ARBA00022617"/>
    </source>
</evidence>
<keyword evidence="4" id="KW-0349">Heme</keyword>
<reference evidence="11" key="2">
    <citation type="submission" date="2015-01" db="EMBL/GenBank/DDBJ databases">
        <title>Evolutionary Origins and Diversification of the Mycorrhizal Mutualists.</title>
        <authorList>
            <consortium name="DOE Joint Genome Institute"/>
            <consortium name="Mycorrhizal Genomics Consortium"/>
            <person name="Kohler A."/>
            <person name="Kuo A."/>
            <person name="Nagy L.G."/>
            <person name="Floudas D."/>
            <person name="Copeland A."/>
            <person name="Barry K.W."/>
            <person name="Cichocki N."/>
            <person name="Veneault-Fourrey C."/>
            <person name="LaButti K."/>
            <person name="Lindquist E.A."/>
            <person name="Lipzen A."/>
            <person name="Lundell T."/>
            <person name="Morin E."/>
            <person name="Murat C."/>
            <person name="Riley R."/>
            <person name="Ohm R."/>
            <person name="Sun H."/>
            <person name="Tunlid A."/>
            <person name="Henrissat B."/>
            <person name="Grigoriev I.V."/>
            <person name="Hibbett D.S."/>
            <person name="Martin F."/>
        </authorList>
    </citation>
    <scope>NUCLEOTIDE SEQUENCE [LARGE SCALE GENOMIC DNA]</scope>
    <source>
        <strain evidence="11">F 1598</strain>
    </source>
</reference>
<dbReference type="PANTHER" id="PTHR46300:SF7">
    <property type="entry name" value="P450, PUTATIVE (EUROFUNG)-RELATED"/>
    <property type="match status" value="1"/>
</dbReference>
<dbReference type="SUPFAM" id="SSF48264">
    <property type="entry name" value="Cytochrome P450"/>
    <property type="match status" value="1"/>
</dbReference>
<evidence type="ECO:0000313" key="11">
    <source>
        <dbReference type="Proteomes" id="UP000054166"/>
    </source>
</evidence>
<evidence type="ECO:0000256" key="3">
    <source>
        <dbReference type="ARBA" id="ARBA00010617"/>
    </source>
</evidence>
<dbReference type="InParanoid" id="A0A0C3FDA9"/>
<evidence type="ECO:0000256" key="6">
    <source>
        <dbReference type="ARBA" id="ARBA00023002"/>
    </source>
</evidence>
<dbReference type="InterPro" id="IPR050364">
    <property type="entry name" value="Cytochrome_P450_fung"/>
</dbReference>
<dbReference type="EMBL" id="KN833022">
    <property type="protein sequence ID" value="KIM77714.1"/>
    <property type="molecule type" value="Genomic_DNA"/>
</dbReference>
<dbReference type="Proteomes" id="UP000054166">
    <property type="component" value="Unassembled WGS sequence"/>
</dbReference>
<dbReference type="GO" id="GO:0004497">
    <property type="term" value="F:monooxygenase activity"/>
    <property type="evidence" value="ECO:0007669"/>
    <property type="project" value="UniProtKB-KW"/>
</dbReference>
<keyword evidence="6" id="KW-0560">Oxidoreductase</keyword>
<dbReference type="STRING" id="765440.A0A0C3FDA9"/>
<evidence type="ECO:0000256" key="7">
    <source>
        <dbReference type="ARBA" id="ARBA00023004"/>
    </source>
</evidence>